<dbReference type="PROSITE" id="PS51257">
    <property type="entry name" value="PROKAR_LIPOPROTEIN"/>
    <property type="match status" value="1"/>
</dbReference>
<comment type="subcellular location">
    <subcellularLocation>
        <location evidence="11">Cell outer membrane</location>
        <topology evidence="11">Lipid-anchor</topology>
    </subcellularLocation>
    <subcellularLocation>
        <location evidence="11">Bacterial flagellum basal body</location>
    </subcellularLocation>
    <subcellularLocation>
        <location evidence="2">Membrane</location>
        <topology evidence="2">Lipid-anchor</topology>
    </subcellularLocation>
</comment>
<evidence type="ECO:0000313" key="13">
    <source>
        <dbReference type="Proteomes" id="UP000077857"/>
    </source>
</evidence>
<reference evidence="12 13" key="1">
    <citation type="submission" date="2016-03" db="EMBL/GenBank/DDBJ databases">
        <authorList>
            <person name="Ploux O."/>
        </authorList>
    </citation>
    <scope>NUCLEOTIDE SEQUENCE [LARGE SCALE GENOMIC DNA]</scope>
    <source>
        <strain evidence="12 13">R-45378</strain>
    </source>
</reference>
<dbReference type="InterPro" id="IPR000527">
    <property type="entry name" value="Flag_Lring"/>
</dbReference>
<dbReference type="OrthoDB" id="9789463at2"/>
<dbReference type="EMBL" id="LUUJ01000054">
    <property type="protein sequence ID" value="OAI18951.1"/>
    <property type="molecule type" value="Genomic_DNA"/>
</dbReference>
<dbReference type="PANTHER" id="PTHR34933">
    <property type="entry name" value="FLAGELLAR L-RING PROTEIN"/>
    <property type="match status" value="1"/>
</dbReference>
<keyword evidence="12" id="KW-0966">Cell projection</keyword>
<evidence type="ECO:0000256" key="2">
    <source>
        <dbReference type="ARBA" id="ARBA00004635"/>
    </source>
</evidence>
<name>A0A177NM68_9GAMM</name>
<dbReference type="HAMAP" id="MF_00415">
    <property type="entry name" value="FlgH"/>
    <property type="match status" value="1"/>
</dbReference>
<keyword evidence="6 11" id="KW-0472">Membrane</keyword>
<evidence type="ECO:0000256" key="8">
    <source>
        <dbReference type="ARBA" id="ARBA00023143"/>
    </source>
</evidence>
<keyword evidence="7" id="KW-0564">Palmitate</keyword>
<comment type="function">
    <text evidence="1 11">Assembles around the rod to form the L-ring and probably protects the motor/basal body from shearing forces during rotation.</text>
</comment>
<evidence type="ECO:0000256" key="7">
    <source>
        <dbReference type="ARBA" id="ARBA00023139"/>
    </source>
</evidence>
<evidence type="ECO:0000256" key="5">
    <source>
        <dbReference type="ARBA" id="ARBA00022729"/>
    </source>
</evidence>
<dbReference type="GO" id="GO:0009427">
    <property type="term" value="C:bacterial-type flagellum basal body, distal rod, L ring"/>
    <property type="evidence" value="ECO:0007669"/>
    <property type="project" value="InterPro"/>
</dbReference>
<evidence type="ECO:0000256" key="10">
    <source>
        <dbReference type="ARBA" id="ARBA00023288"/>
    </source>
</evidence>
<dbReference type="PANTHER" id="PTHR34933:SF1">
    <property type="entry name" value="FLAGELLAR L-RING PROTEIN"/>
    <property type="match status" value="1"/>
</dbReference>
<proteinExistence type="inferred from homology"/>
<keyword evidence="9 11" id="KW-0998">Cell outer membrane</keyword>
<dbReference type="AlphaFoldDB" id="A0A177NM68"/>
<dbReference type="GO" id="GO:0009279">
    <property type="term" value="C:cell outer membrane"/>
    <property type="evidence" value="ECO:0007669"/>
    <property type="project" value="UniProtKB-SubCell"/>
</dbReference>
<protein>
    <recommendedName>
        <fullName evidence="11">Flagellar L-ring protein</fullName>
    </recommendedName>
    <alternativeName>
        <fullName evidence="11">Basal body L-ring protein</fullName>
    </alternativeName>
</protein>
<evidence type="ECO:0000256" key="3">
    <source>
        <dbReference type="ARBA" id="ARBA00006929"/>
    </source>
</evidence>
<dbReference type="GO" id="GO:0003774">
    <property type="term" value="F:cytoskeletal motor activity"/>
    <property type="evidence" value="ECO:0007669"/>
    <property type="project" value="InterPro"/>
</dbReference>
<evidence type="ECO:0000313" key="12">
    <source>
        <dbReference type="EMBL" id="OAI18951.1"/>
    </source>
</evidence>
<dbReference type="Pfam" id="PF02107">
    <property type="entry name" value="FlgH"/>
    <property type="match status" value="1"/>
</dbReference>
<evidence type="ECO:0000256" key="9">
    <source>
        <dbReference type="ARBA" id="ARBA00023237"/>
    </source>
</evidence>
<keyword evidence="12" id="KW-0282">Flagellum</keyword>
<evidence type="ECO:0000256" key="1">
    <source>
        <dbReference type="ARBA" id="ARBA00002591"/>
    </source>
</evidence>
<keyword evidence="8 11" id="KW-0975">Bacterial flagellum</keyword>
<dbReference type="RefSeq" id="WP_082877567.1">
    <property type="nucleotide sequence ID" value="NZ_LUUJ01000054.1"/>
</dbReference>
<dbReference type="NCBIfam" id="NF001304">
    <property type="entry name" value="PRK00249.1-4"/>
    <property type="match status" value="1"/>
</dbReference>
<dbReference type="PRINTS" id="PR01008">
    <property type="entry name" value="FLGLRINGFLGH"/>
</dbReference>
<dbReference type="Proteomes" id="UP000077857">
    <property type="component" value="Unassembled WGS sequence"/>
</dbReference>
<comment type="caution">
    <text evidence="12">The sequence shown here is derived from an EMBL/GenBank/DDBJ whole genome shotgun (WGS) entry which is preliminary data.</text>
</comment>
<dbReference type="GO" id="GO:0071973">
    <property type="term" value="P:bacterial-type flagellum-dependent cell motility"/>
    <property type="evidence" value="ECO:0007669"/>
    <property type="project" value="InterPro"/>
</dbReference>
<comment type="similarity">
    <text evidence="3 11">Belongs to the FlgH family.</text>
</comment>
<evidence type="ECO:0000256" key="4">
    <source>
        <dbReference type="ARBA" id="ARBA00011439"/>
    </source>
</evidence>
<comment type="subunit">
    <text evidence="4 11">The basal body constitutes a major portion of the flagellar organelle and consists of four rings (L,P,S, and M) mounted on a central rod.</text>
</comment>
<evidence type="ECO:0000256" key="11">
    <source>
        <dbReference type="HAMAP-Rule" id="MF_00415"/>
    </source>
</evidence>
<sequence length="237" mass="25450">MKNPTQIQRQTGGKFLLLAATLAILAGCDTLPKRDPDFAPVQPADLRPPQQNNGAIYQAGYDMRLFEDHAARRVGDILTVTFDENTNATKQANSRVSKNSDIQASGSAPTIFGLASSALLGHDLATSLDYSMDRSTEGRGDSRQSNRLTGGISVTVVDLLPNGNLRVRGEKRVTLNDGSEYIRLSGIVRPIDINVANTIPSSKVADATIMYTGDGGMADSSKPGWINRILSSPIFPF</sequence>
<keyword evidence="5 11" id="KW-0732">Signal</keyword>
<keyword evidence="12" id="KW-0969">Cilium</keyword>
<accession>A0A177NM68</accession>
<keyword evidence="10 11" id="KW-0449">Lipoprotein</keyword>
<evidence type="ECO:0000256" key="6">
    <source>
        <dbReference type="ARBA" id="ARBA00023136"/>
    </source>
</evidence>
<gene>
    <name evidence="11 12" type="primary">flgH</name>
    <name evidence="12" type="ORF">A1507_08590</name>
</gene>
<organism evidence="12 13">
    <name type="scientific">Methylomonas koyamae</name>
    <dbReference type="NCBI Taxonomy" id="702114"/>
    <lineage>
        <taxon>Bacteria</taxon>
        <taxon>Pseudomonadati</taxon>
        <taxon>Pseudomonadota</taxon>
        <taxon>Gammaproteobacteria</taxon>
        <taxon>Methylococcales</taxon>
        <taxon>Methylococcaceae</taxon>
        <taxon>Methylomonas</taxon>
    </lineage>
</organism>